<feature type="transmembrane region" description="Helical" evidence="10">
    <location>
        <begin position="53"/>
        <end position="73"/>
    </location>
</feature>
<proteinExistence type="inferred from homology"/>
<dbReference type="PANTHER" id="PTHR24241:SF74">
    <property type="entry name" value="ARGININE VASOPRESSIN RECEPTOR 2"/>
    <property type="match status" value="1"/>
</dbReference>
<dbReference type="PROSITE" id="PS50262">
    <property type="entry name" value="G_PROTEIN_RECEP_F1_2"/>
    <property type="match status" value="1"/>
</dbReference>
<evidence type="ECO:0000313" key="12">
    <source>
        <dbReference type="EMBL" id="RXN00193.1"/>
    </source>
</evidence>
<dbReference type="GO" id="GO:0001992">
    <property type="term" value="P:regulation of systemic arterial blood pressure by vasopressin"/>
    <property type="evidence" value="ECO:0007669"/>
    <property type="project" value="TreeGrafter"/>
</dbReference>
<feature type="transmembrane region" description="Helical" evidence="10">
    <location>
        <begin position="93"/>
        <end position="111"/>
    </location>
</feature>
<dbReference type="SUPFAM" id="SSF81321">
    <property type="entry name" value="Family A G protein-coupled receptor-like"/>
    <property type="match status" value="1"/>
</dbReference>
<dbReference type="EMBL" id="SCEB01000224">
    <property type="protein sequence ID" value="RXN00193.1"/>
    <property type="molecule type" value="Genomic_DNA"/>
</dbReference>
<feature type="transmembrane region" description="Helical" evidence="10">
    <location>
        <begin position="22"/>
        <end position="44"/>
    </location>
</feature>
<evidence type="ECO:0000256" key="2">
    <source>
        <dbReference type="ARBA" id="ARBA00022475"/>
    </source>
</evidence>
<evidence type="ECO:0000256" key="1">
    <source>
        <dbReference type="ARBA" id="ARBA00004651"/>
    </source>
</evidence>
<keyword evidence="6 10" id="KW-0472">Membrane</keyword>
<evidence type="ECO:0000256" key="7">
    <source>
        <dbReference type="ARBA" id="ARBA00023170"/>
    </source>
</evidence>
<keyword evidence="9 10" id="KW-0807">Transducer</keyword>
<dbReference type="InterPro" id="IPR036869">
    <property type="entry name" value="J_dom_sf"/>
</dbReference>
<dbReference type="Pfam" id="PF00001">
    <property type="entry name" value="7tm_1"/>
    <property type="match status" value="1"/>
</dbReference>
<comment type="caution">
    <text evidence="10">Lacks conserved residue(s) required for the propagation of feature annotation.</text>
</comment>
<protein>
    <submittedName>
        <fullName evidence="12">[Arg8]-vasotocin receptor</fullName>
    </submittedName>
</protein>
<dbReference type="PRINTS" id="PR00237">
    <property type="entry name" value="GPCRRHODOPSN"/>
</dbReference>
<dbReference type="GO" id="GO:0032870">
    <property type="term" value="P:cellular response to hormone stimulus"/>
    <property type="evidence" value="ECO:0007669"/>
    <property type="project" value="TreeGrafter"/>
</dbReference>
<evidence type="ECO:0000256" key="3">
    <source>
        <dbReference type="ARBA" id="ARBA00022692"/>
    </source>
</evidence>
<evidence type="ECO:0000313" key="13">
    <source>
        <dbReference type="Proteomes" id="UP000289886"/>
    </source>
</evidence>
<dbReference type="SUPFAM" id="SSF46565">
    <property type="entry name" value="Chaperone J-domain"/>
    <property type="match status" value="1"/>
</dbReference>
<name>A0A662YUP6_ACIRT</name>
<keyword evidence="2" id="KW-1003">Cell membrane</keyword>
<accession>A0A662YUP6</accession>
<comment type="similarity">
    <text evidence="10">Belongs to the G-protein coupled receptor 1 family. Vasopressin/oxytocin receptor subfamily.</text>
</comment>
<organism evidence="12 13">
    <name type="scientific">Acipenser ruthenus</name>
    <name type="common">Sterlet sturgeon</name>
    <dbReference type="NCBI Taxonomy" id="7906"/>
    <lineage>
        <taxon>Eukaryota</taxon>
        <taxon>Metazoa</taxon>
        <taxon>Chordata</taxon>
        <taxon>Craniata</taxon>
        <taxon>Vertebrata</taxon>
        <taxon>Euteleostomi</taxon>
        <taxon>Actinopterygii</taxon>
        <taxon>Chondrostei</taxon>
        <taxon>Acipenseriformes</taxon>
        <taxon>Acipenseridae</taxon>
        <taxon>Acipenser</taxon>
    </lineage>
</organism>
<evidence type="ECO:0000256" key="9">
    <source>
        <dbReference type="ARBA" id="ARBA00023224"/>
    </source>
</evidence>
<evidence type="ECO:0000256" key="10">
    <source>
        <dbReference type="RuleBase" id="RU046427"/>
    </source>
</evidence>
<dbReference type="AlphaFoldDB" id="A0A662YUP6"/>
<dbReference type="Gene3D" id="1.20.1070.10">
    <property type="entry name" value="Rhodopsin 7-helix transmembrane proteins"/>
    <property type="match status" value="1"/>
</dbReference>
<dbReference type="GO" id="GO:0005000">
    <property type="term" value="F:vasopressin receptor activity"/>
    <property type="evidence" value="ECO:0007669"/>
    <property type="project" value="InterPro"/>
</dbReference>
<evidence type="ECO:0000259" key="11">
    <source>
        <dbReference type="PROSITE" id="PS50262"/>
    </source>
</evidence>
<comment type="subcellular location">
    <subcellularLocation>
        <location evidence="1 10">Cell membrane</location>
        <topology evidence="1 10">Multi-pass membrane protein</topology>
    </subcellularLocation>
</comment>
<evidence type="ECO:0000256" key="4">
    <source>
        <dbReference type="ARBA" id="ARBA00022989"/>
    </source>
</evidence>
<keyword evidence="13" id="KW-1185">Reference proteome</keyword>
<dbReference type="PRINTS" id="PR00896">
    <property type="entry name" value="VASOPRESSINR"/>
</dbReference>
<feature type="transmembrane region" description="Helical" evidence="10">
    <location>
        <begin position="250"/>
        <end position="272"/>
    </location>
</feature>
<dbReference type="GO" id="GO:0005886">
    <property type="term" value="C:plasma membrane"/>
    <property type="evidence" value="ECO:0007669"/>
    <property type="project" value="UniProtKB-SubCell"/>
</dbReference>
<keyword evidence="8 10" id="KW-0325">Glycoprotein</keyword>
<dbReference type="PANTHER" id="PTHR24241">
    <property type="entry name" value="NEUROPEPTIDE RECEPTOR-RELATED G-PROTEIN COUPLED RECEPTOR"/>
    <property type="match status" value="1"/>
</dbReference>
<keyword evidence="5 10" id="KW-0297">G-protein coupled receptor</keyword>
<dbReference type="GO" id="GO:0045907">
    <property type="term" value="P:positive regulation of vasoconstriction"/>
    <property type="evidence" value="ECO:0007669"/>
    <property type="project" value="TreeGrafter"/>
</dbReference>
<sequence length="428" mass="50300">MDNNSDVASRPERNQELAWAEITLLGLIFISASIGNSILVMALWRRRKRMSRMYIFMMHLSVADLVVATFQVLPQLIWDITDVFLGPDLLCRGIKYMQLVGMYASTYMTVAMTVDRFQAVCYPMVTFQKKRAFWNAAICSSWCVAFIFSLPQVFIFSKTEIDPGVSECWAKFIMPWGLKAYITWVFTMIFFIPTIVLLICQVQICRIIQINIYSKTHSDFKHNQKQIQSYRASNANCFSKAMIKTVKMTVVTVVVYVLCWAPFFIAQLWSVWFPSDTTQAYETLSDEKRRKEYDQFDYRAFTNSEDGHGHHFDQPFNFNFDDMFKDFDVFSQNHQARQKKHFENHFRAHQEAHRKHKRHFQEFSFGGGVFDDMFEDMEKMFSFSSLDSTRRHTVRTENRFQESGKQHCRTVTQRRGNMVTTYTDCSGS</sequence>
<keyword evidence="4 10" id="KW-1133">Transmembrane helix</keyword>
<keyword evidence="3 10" id="KW-0812">Transmembrane</keyword>
<gene>
    <name evidence="12" type="ORF">EOD39_10071</name>
</gene>
<feature type="domain" description="G-protein coupled receptors family 1 profile" evidence="11">
    <location>
        <begin position="35"/>
        <end position="268"/>
    </location>
</feature>
<evidence type="ECO:0000256" key="8">
    <source>
        <dbReference type="ARBA" id="ARBA00023180"/>
    </source>
</evidence>
<reference evidence="12 13" key="1">
    <citation type="submission" date="2019-01" db="EMBL/GenBank/DDBJ databases">
        <title>Draft Genome and Complete Hox-Cluster Characterization of the Sterlet Sturgeon (Acipenser ruthenus).</title>
        <authorList>
            <person name="Wei Q."/>
        </authorList>
    </citation>
    <scope>NUCLEOTIDE SEQUENCE [LARGE SCALE GENOMIC DNA]</scope>
    <source>
        <strain evidence="12">WHYD16114868_AA</strain>
        <tissue evidence="12">Blood</tissue>
    </source>
</reference>
<feature type="transmembrane region" description="Helical" evidence="10">
    <location>
        <begin position="181"/>
        <end position="200"/>
    </location>
</feature>
<feature type="transmembrane region" description="Helical" evidence="10">
    <location>
        <begin position="132"/>
        <end position="155"/>
    </location>
</feature>
<dbReference type="InterPro" id="IPR001817">
    <property type="entry name" value="Vasoprsn_rcpt"/>
</dbReference>
<keyword evidence="7 10" id="KW-0675">Receptor</keyword>
<dbReference type="Proteomes" id="UP000289886">
    <property type="component" value="Unassembled WGS sequence"/>
</dbReference>
<dbReference type="InterPro" id="IPR000276">
    <property type="entry name" value="GPCR_Rhodpsn"/>
</dbReference>
<evidence type="ECO:0000256" key="6">
    <source>
        <dbReference type="ARBA" id="ARBA00023136"/>
    </source>
</evidence>
<comment type="caution">
    <text evidence="12">The sequence shown here is derived from an EMBL/GenBank/DDBJ whole genome shotgun (WGS) entry which is preliminary data.</text>
</comment>
<dbReference type="InterPro" id="IPR017452">
    <property type="entry name" value="GPCR_Rhodpsn_7TM"/>
</dbReference>
<dbReference type="GO" id="GO:0042277">
    <property type="term" value="F:peptide binding"/>
    <property type="evidence" value="ECO:0007669"/>
    <property type="project" value="TreeGrafter"/>
</dbReference>
<evidence type="ECO:0000256" key="5">
    <source>
        <dbReference type="ARBA" id="ARBA00023040"/>
    </source>
</evidence>